<comment type="caution">
    <text evidence="2">The sequence shown here is derived from an EMBL/GenBank/DDBJ whole genome shotgun (WGS) entry which is preliminary data.</text>
</comment>
<feature type="region of interest" description="Disordered" evidence="1">
    <location>
        <begin position="49"/>
        <end position="94"/>
    </location>
</feature>
<feature type="compositionally biased region" description="Polar residues" evidence="1">
    <location>
        <begin position="49"/>
        <end position="58"/>
    </location>
</feature>
<gene>
    <name evidence="2" type="ORF">AVEN_118770_1</name>
</gene>
<evidence type="ECO:0000313" key="3">
    <source>
        <dbReference type="Proteomes" id="UP000499080"/>
    </source>
</evidence>
<dbReference type="EMBL" id="BGPR01000118">
    <property type="protein sequence ID" value="GBL96232.1"/>
    <property type="molecule type" value="Genomic_DNA"/>
</dbReference>
<protein>
    <submittedName>
        <fullName evidence="2">Uncharacterized protein</fullName>
    </submittedName>
</protein>
<reference evidence="2 3" key="1">
    <citation type="journal article" date="2019" name="Sci. Rep.">
        <title>Orb-weaving spider Araneus ventricosus genome elucidates the spidroin gene catalogue.</title>
        <authorList>
            <person name="Kono N."/>
            <person name="Nakamura H."/>
            <person name="Ohtoshi R."/>
            <person name="Moran D.A.P."/>
            <person name="Shinohara A."/>
            <person name="Yoshida Y."/>
            <person name="Fujiwara M."/>
            <person name="Mori M."/>
            <person name="Tomita M."/>
            <person name="Arakawa K."/>
        </authorList>
    </citation>
    <scope>NUCLEOTIDE SEQUENCE [LARGE SCALE GENOMIC DNA]</scope>
</reference>
<accession>A0A4Y2BVK6</accession>
<keyword evidence="3" id="KW-1185">Reference proteome</keyword>
<dbReference type="AlphaFoldDB" id="A0A4Y2BVK6"/>
<dbReference type="Proteomes" id="UP000499080">
    <property type="component" value="Unassembled WGS sequence"/>
</dbReference>
<evidence type="ECO:0000256" key="1">
    <source>
        <dbReference type="SAM" id="MobiDB-lite"/>
    </source>
</evidence>
<evidence type="ECO:0000313" key="2">
    <source>
        <dbReference type="EMBL" id="GBL96232.1"/>
    </source>
</evidence>
<name>A0A4Y2BVK6_ARAVE</name>
<proteinExistence type="predicted"/>
<sequence length="94" mass="10525">MTHMGLLAFQYMSASRMQATSDDNVSRRVNKITTIIHGMVETMQKQTIRAQQRKQTLATHRKKRENHSIAAECRPPSAGVNPSRDIGVGPDTSF</sequence>
<dbReference type="OrthoDB" id="6437399at2759"/>
<organism evidence="2 3">
    <name type="scientific">Araneus ventricosus</name>
    <name type="common">Orbweaver spider</name>
    <name type="synonym">Epeira ventricosa</name>
    <dbReference type="NCBI Taxonomy" id="182803"/>
    <lineage>
        <taxon>Eukaryota</taxon>
        <taxon>Metazoa</taxon>
        <taxon>Ecdysozoa</taxon>
        <taxon>Arthropoda</taxon>
        <taxon>Chelicerata</taxon>
        <taxon>Arachnida</taxon>
        <taxon>Araneae</taxon>
        <taxon>Araneomorphae</taxon>
        <taxon>Entelegynae</taxon>
        <taxon>Araneoidea</taxon>
        <taxon>Araneidae</taxon>
        <taxon>Araneus</taxon>
    </lineage>
</organism>